<name>A0A428VWF7_AMYBA</name>
<dbReference type="AlphaFoldDB" id="A0A428VWF7"/>
<comment type="caution">
    <text evidence="1">The sequence shown here is derived from an EMBL/GenBank/DDBJ whole genome shotgun (WGS) entry which is preliminary data.</text>
</comment>
<keyword evidence="2" id="KW-1185">Reference proteome</keyword>
<keyword evidence="1" id="KW-0238">DNA-binding</keyword>
<dbReference type="InterPro" id="IPR009351">
    <property type="entry name" value="AlkZ-like"/>
</dbReference>
<dbReference type="Pfam" id="PF06224">
    <property type="entry name" value="AlkZ-like"/>
    <property type="match status" value="1"/>
</dbReference>
<proteinExistence type="predicted"/>
<dbReference type="EMBL" id="QHHU01000115">
    <property type="protein sequence ID" value="RSM35128.1"/>
    <property type="molecule type" value="Genomic_DNA"/>
</dbReference>
<organism evidence="1 2">
    <name type="scientific">Amycolatopsis balhimycina DSM 5908</name>
    <dbReference type="NCBI Taxonomy" id="1081091"/>
    <lineage>
        <taxon>Bacteria</taxon>
        <taxon>Bacillati</taxon>
        <taxon>Actinomycetota</taxon>
        <taxon>Actinomycetes</taxon>
        <taxon>Pseudonocardiales</taxon>
        <taxon>Pseudonocardiaceae</taxon>
        <taxon>Amycolatopsis</taxon>
    </lineage>
</organism>
<reference evidence="1 2" key="1">
    <citation type="submission" date="2018-05" db="EMBL/GenBank/DDBJ databases">
        <title>Evolution of GPA BGCs.</title>
        <authorList>
            <person name="Waglechner N."/>
            <person name="Wright G.D."/>
        </authorList>
    </citation>
    <scope>NUCLEOTIDE SEQUENCE [LARGE SCALE GENOMIC DNA]</scope>
    <source>
        <strain evidence="1 2">DSM 5908</strain>
    </source>
</reference>
<dbReference type="Proteomes" id="UP000286716">
    <property type="component" value="Unassembled WGS sequence"/>
</dbReference>
<dbReference type="OrthoDB" id="9148135at2"/>
<dbReference type="GO" id="GO:0003677">
    <property type="term" value="F:DNA binding"/>
    <property type="evidence" value="ECO:0007669"/>
    <property type="project" value="UniProtKB-KW"/>
</dbReference>
<protein>
    <submittedName>
        <fullName evidence="1">Winged helix DNA-binding domain-containing protein</fullName>
    </submittedName>
</protein>
<evidence type="ECO:0000313" key="2">
    <source>
        <dbReference type="Proteomes" id="UP000286716"/>
    </source>
</evidence>
<gene>
    <name evidence="1" type="ORF">DMA12_45605</name>
</gene>
<evidence type="ECO:0000313" key="1">
    <source>
        <dbReference type="EMBL" id="RSM35128.1"/>
    </source>
</evidence>
<sequence>MQTLSRRALNRAMLERQLLLSHAKMSAFDAVEHLAGLQAQAPFPPYYALWARLASFQPSDLASLLENRQVVRIALMRGTVHLVTAADALAWRPVVQGLYDRDLKQNALHAHELAGLDHDAIAEAARKLLLRGPMPGIALGAELTQRWPDVPKASLTHLARARLPLVQTPPRAIWGKAGQTTYACLDEWVGASLSPPSPASLISRYLRAFGPASVADVQTWAGITRLGEVAASMELRRYRDPDGRELLDLPELTVPGEDVPTPPRLLGPFDQTILSYADRTRVISDDYRKRVISQNGLVKGTLLVGGYVRGFWELKKDRKAATVELSPLEKLPKKELAALESAAGRLVSWAEPAAETREVRVLPVD</sequence>
<accession>A0A428VWF7</accession>
<dbReference type="PANTHER" id="PTHR38479:SF2">
    <property type="entry name" value="WINGED HELIX DNA-BINDING DOMAIN-CONTAINING PROTEIN"/>
    <property type="match status" value="1"/>
</dbReference>
<dbReference type="PANTHER" id="PTHR38479">
    <property type="entry name" value="LMO0824 PROTEIN"/>
    <property type="match status" value="1"/>
</dbReference>